<dbReference type="CDD" id="cd03215">
    <property type="entry name" value="ABC_Carb_Monos_II"/>
    <property type="match status" value="1"/>
</dbReference>
<keyword evidence="8" id="KW-0472">Membrane</keyword>
<feature type="region of interest" description="Disordered" evidence="9">
    <location>
        <begin position="511"/>
        <end position="541"/>
    </location>
</feature>
<dbReference type="InterPro" id="IPR017871">
    <property type="entry name" value="ABC_transporter-like_CS"/>
</dbReference>
<dbReference type="SMART" id="SM00382">
    <property type="entry name" value="AAA"/>
    <property type="match status" value="2"/>
</dbReference>
<dbReference type="Gene3D" id="3.40.50.300">
    <property type="entry name" value="P-loop containing nucleotide triphosphate hydrolases"/>
    <property type="match status" value="2"/>
</dbReference>
<evidence type="ECO:0000313" key="11">
    <source>
        <dbReference type="EMBL" id="MCI4657900.1"/>
    </source>
</evidence>
<dbReference type="InterPro" id="IPR027417">
    <property type="entry name" value="P-loop_NTPase"/>
</dbReference>
<protein>
    <submittedName>
        <fullName evidence="11">Sugar ABC transporter ATP-binding protein</fullName>
    </submittedName>
</protein>
<feature type="domain" description="ABC transporter" evidence="10">
    <location>
        <begin position="254"/>
        <end position="497"/>
    </location>
</feature>
<dbReference type="InterPro" id="IPR003593">
    <property type="entry name" value="AAA+_ATPase"/>
</dbReference>
<dbReference type="FunFam" id="3.40.50.300:FF:000127">
    <property type="entry name" value="Ribose import ATP-binding protein RbsA"/>
    <property type="match status" value="1"/>
</dbReference>
<keyword evidence="2" id="KW-0813">Transport</keyword>
<evidence type="ECO:0000256" key="8">
    <source>
        <dbReference type="ARBA" id="ARBA00023136"/>
    </source>
</evidence>
<evidence type="ECO:0000256" key="2">
    <source>
        <dbReference type="ARBA" id="ARBA00022448"/>
    </source>
</evidence>
<dbReference type="GO" id="GO:0005886">
    <property type="term" value="C:plasma membrane"/>
    <property type="evidence" value="ECO:0007669"/>
    <property type="project" value="UniProtKB-SubCell"/>
</dbReference>
<dbReference type="PROSITE" id="PS00211">
    <property type="entry name" value="ABC_TRANSPORTER_1"/>
    <property type="match status" value="1"/>
</dbReference>
<dbReference type="Proteomes" id="UP001165341">
    <property type="component" value="Unassembled WGS sequence"/>
</dbReference>
<name>A0AA41QV99_9MICO</name>
<dbReference type="CDD" id="cd03216">
    <property type="entry name" value="ABC_Carb_Monos_I"/>
    <property type="match status" value="1"/>
</dbReference>
<comment type="subcellular location">
    <subcellularLocation>
        <location evidence="1">Cell membrane</location>
        <topology evidence="1">Peripheral membrane protein</topology>
    </subcellularLocation>
</comment>
<dbReference type="InterPro" id="IPR003439">
    <property type="entry name" value="ABC_transporter-like_ATP-bd"/>
</dbReference>
<dbReference type="Pfam" id="PF00005">
    <property type="entry name" value="ABC_tran"/>
    <property type="match status" value="2"/>
</dbReference>
<keyword evidence="5" id="KW-0547">Nucleotide-binding</keyword>
<keyword evidence="3" id="KW-1003">Cell membrane</keyword>
<dbReference type="GO" id="GO:0005524">
    <property type="term" value="F:ATP binding"/>
    <property type="evidence" value="ECO:0007669"/>
    <property type="project" value="UniProtKB-KW"/>
</dbReference>
<evidence type="ECO:0000256" key="5">
    <source>
        <dbReference type="ARBA" id="ARBA00022741"/>
    </source>
</evidence>
<evidence type="ECO:0000256" key="1">
    <source>
        <dbReference type="ARBA" id="ARBA00004202"/>
    </source>
</evidence>
<organism evidence="11 12">
    <name type="scientific">Cryobacterium zhongshanensis</name>
    <dbReference type="NCBI Taxonomy" id="2928153"/>
    <lineage>
        <taxon>Bacteria</taxon>
        <taxon>Bacillati</taxon>
        <taxon>Actinomycetota</taxon>
        <taxon>Actinomycetes</taxon>
        <taxon>Micrococcales</taxon>
        <taxon>Microbacteriaceae</taxon>
        <taxon>Cryobacterium</taxon>
    </lineage>
</organism>
<dbReference type="AlphaFoldDB" id="A0AA41QV99"/>
<evidence type="ECO:0000313" key="12">
    <source>
        <dbReference type="Proteomes" id="UP001165341"/>
    </source>
</evidence>
<evidence type="ECO:0000256" key="9">
    <source>
        <dbReference type="SAM" id="MobiDB-lite"/>
    </source>
</evidence>
<gene>
    <name evidence="11" type="ORF">MQH31_08780</name>
</gene>
<evidence type="ECO:0000256" key="3">
    <source>
        <dbReference type="ARBA" id="ARBA00022475"/>
    </source>
</evidence>
<keyword evidence="4" id="KW-0677">Repeat</keyword>
<keyword evidence="12" id="KW-1185">Reference proteome</keyword>
<dbReference type="EMBL" id="JALGAR010000002">
    <property type="protein sequence ID" value="MCI4657900.1"/>
    <property type="molecule type" value="Genomic_DNA"/>
</dbReference>
<keyword evidence="6 11" id="KW-0067">ATP-binding</keyword>
<evidence type="ECO:0000256" key="6">
    <source>
        <dbReference type="ARBA" id="ARBA00022840"/>
    </source>
</evidence>
<dbReference type="GO" id="GO:0016887">
    <property type="term" value="F:ATP hydrolysis activity"/>
    <property type="evidence" value="ECO:0007669"/>
    <property type="project" value="InterPro"/>
</dbReference>
<dbReference type="PANTHER" id="PTHR43790:SF9">
    <property type="entry name" value="GALACTOFURANOSE TRANSPORTER ATP-BINDING PROTEIN YTFR"/>
    <property type="match status" value="1"/>
</dbReference>
<dbReference type="RefSeq" id="WP_243011734.1">
    <property type="nucleotide sequence ID" value="NZ_JALGAR010000002.1"/>
</dbReference>
<evidence type="ECO:0000256" key="4">
    <source>
        <dbReference type="ARBA" id="ARBA00022737"/>
    </source>
</evidence>
<dbReference type="PROSITE" id="PS50893">
    <property type="entry name" value="ABC_TRANSPORTER_2"/>
    <property type="match status" value="2"/>
</dbReference>
<comment type="caution">
    <text evidence="11">The sequence shown here is derived from an EMBL/GenBank/DDBJ whole genome shotgun (WGS) entry which is preliminary data.</text>
</comment>
<evidence type="ECO:0000256" key="7">
    <source>
        <dbReference type="ARBA" id="ARBA00022967"/>
    </source>
</evidence>
<reference evidence="11" key="1">
    <citation type="submission" date="2022-03" db="EMBL/GenBank/DDBJ databases">
        <title>Cryobacterium sp. nov. strain ZS14-85, isolated from Antarctic soil.</title>
        <authorList>
            <person name="Li J."/>
            <person name="Niu G."/>
        </authorList>
    </citation>
    <scope>NUCLEOTIDE SEQUENCE</scope>
    <source>
        <strain evidence="11">ZS14-85</strain>
    </source>
</reference>
<proteinExistence type="predicted"/>
<dbReference type="InterPro" id="IPR050107">
    <property type="entry name" value="ABC_carbohydrate_import_ATPase"/>
</dbReference>
<dbReference type="SUPFAM" id="SSF52540">
    <property type="entry name" value="P-loop containing nucleoside triphosphate hydrolases"/>
    <property type="match status" value="2"/>
</dbReference>
<accession>A0AA41QV99</accession>
<keyword evidence="7" id="KW-1278">Translocase</keyword>
<sequence length="541" mass="57061">MNPQPLVTLQNVGKIFGQVTVIKDVTVSVYAGHVQVLLGENGAGKSTLIKMMAGVYQPDSGAIVVDGAVVTLPTTRAAEDLGIATIHQELNLVPTMSVAENVMLGRMPTRHGMVDRRALRNRARAALALIGLDVDVDTPVGELGIAKQQLVEIAKALSINARILILDEPTAALTRHETEALFAVMADLRRRGVAMLFISHHLDEIAEVGDTVTVLRDGEFVAEVPASTPEAELVRLMVGRNIEDQFPRRAPELVNPAEILAVDKLGASGSFSDVSFTVHAGEVLGIAGLVGAGRTELIRAIAGVDHYDSGTVLVRGHRLPKGNIPAAIAAGIGHVPEDRKGQGLVLGASVNDNLGYATLASTARLGLADFTGQRRRAQAVAEKLRIRMHTIDQAVGALSGGNQQKAVFGRWIIAASTVLLLDEPTRGVDVGAKVEIYELMNAITDAGGAIVMVSSELPEVLGMSDRILVMRDGRIAGELSTAEATQDAVMTLAAREAGSTEIDAIVDDIESDEPISEPNSTTIDGTLAAVTPDNAPTHEKE</sequence>
<dbReference type="PANTHER" id="PTHR43790">
    <property type="entry name" value="CARBOHYDRATE TRANSPORT ATP-BINDING PROTEIN MG119-RELATED"/>
    <property type="match status" value="1"/>
</dbReference>
<feature type="domain" description="ABC transporter" evidence="10">
    <location>
        <begin position="7"/>
        <end position="242"/>
    </location>
</feature>
<evidence type="ECO:0000259" key="10">
    <source>
        <dbReference type="PROSITE" id="PS50893"/>
    </source>
</evidence>